<reference evidence="2" key="1">
    <citation type="journal article" date="2019" name="Int. J. Syst. Evol. Microbiol.">
        <title>The Global Catalogue of Microorganisms (GCM) 10K type strain sequencing project: providing services to taxonomists for standard genome sequencing and annotation.</title>
        <authorList>
            <consortium name="The Broad Institute Genomics Platform"/>
            <consortium name="The Broad Institute Genome Sequencing Center for Infectious Disease"/>
            <person name="Wu L."/>
            <person name="Ma J."/>
        </authorList>
    </citation>
    <scope>NUCLEOTIDE SEQUENCE [LARGE SCALE GENOMIC DNA]</scope>
    <source>
        <strain evidence="2">CCUG 57263</strain>
    </source>
</reference>
<dbReference type="RefSeq" id="WP_379287507.1">
    <property type="nucleotide sequence ID" value="NZ_JBHTIU010000028.1"/>
</dbReference>
<organism evidence="1 2">
    <name type="scientific">Paenibacillus residui</name>
    <dbReference type="NCBI Taxonomy" id="629724"/>
    <lineage>
        <taxon>Bacteria</taxon>
        <taxon>Bacillati</taxon>
        <taxon>Bacillota</taxon>
        <taxon>Bacilli</taxon>
        <taxon>Bacillales</taxon>
        <taxon>Paenibacillaceae</taxon>
        <taxon>Paenibacillus</taxon>
    </lineage>
</organism>
<dbReference type="EMBL" id="JBHTIU010000028">
    <property type="protein sequence ID" value="MFD0869238.1"/>
    <property type="molecule type" value="Genomic_DNA"/>
</dbReference>
<evidence type="ECO:0000313" key="2">
    <source>
        <dbReference type="Proteomes" id="UP001597120"/>
    </source>
</evidence>
<name>A0ABW3DAD0_9BACL</name>
<dbReference type="Pfam" id="PF06042">
    <property type="entry name" value="NTP_transf_6"/>
    <property type="match status" value="1"/>
</dbReference>
<dbReference type="Proteomes" id="UP001597120">
    <property type="component" value="Unassembled WGS sequence"/>
</dbReference>
<keyword evidence="2" id="KW-1185">Reference proteome</keyword>
<proteinExistence type="predicted"/>
<gene>
    <name evidence="1" type="ORF">ACFQ03_08740</name>
</gene>
<protein>
    <submittedName>
        <fullName evidence="1">Nucleotidyltransferase family protein</fullName>
    </submittedName>
</protein>
<evidence type="ECO:0000313" key="1">
    <source>
        <dbReference type="EMBL" id="MFD0869238.1"/>
    </source>
</evidence>
<sequence length="57" mass="6937">MRKNDNDTWRLYAPFGLNDLLGLIVRPNKVQIIKEIYEKKVLRWKTNWPDLNVIPWN</sequence>
<dbReference type="InterPro" id="IPR009267">
    <property type="entry name" value="NTP_transf_6"/>
</dbReference>
<accession>A0ABW3DAD0</accession>
<comment type="caution">
    <text evidence="1">The sequence shown here is derived from an EMBL/GenBank/DDBJ whole genome shotgun (WGS) entry which is preliminary data.</text>
</comment>